<name>B6XJ68_9GAMM</name>
<gene>
    <name evidence="2" type="ORF">PROVALCAL_03419</name>
</gene>
<evidence type="ECO:0000313" key="3">
    <source>
        <dbReference type="Proteomes" id="UP000003729"/>
    </source>
</evidence>
<feature type="region of interest" description="Disordered" evidence="1">
    <location>
        <begin position="1"/>
        <end position="53"/>
    </location>
</feature>
<dbReference type="AlphaFoldDB" id="B6XJ68"/>
<comment type="caution">
    <text evidence="2">The sequence shown here is derived from an EMBL/GenBank/DDBJ whole genome shotgun (WGS) entry which is preliminary data.</text>
</comment>
<reference evidence="2 3" key="1">
    <citation type="submission" date="2008-10" db="EMBL/GenBank/DDBJ databases">
        <title>Draft genome sequence of Providencia alcalifaciens (DSM 30120).</title>
        <authorList>
            <person name="Sudarsanam P."/>
            <person name="Ley R."/>
            <person name="Guruge J."/>
            <person name="Turnbaugh P.J."/>
            <person name="Mahowald M."/>
            <person name="Liep D."/>
            <person name="Gordon J."/>
        </authorList>
    </citation>
    <scope>NUCLEOTIDE SEQUENCE [LARGE SCALE GENOMIC DNA]</scope>
    <source>
        <strain evidence="2 3">DSM 30120</strain>
    </source>
</reference>
<accession>B6XJ68</accession>
<protein>
    <submittedName>
        <fullName evidence="2">Uncharacterized protein</fullName>
    </submittedName>
</protein>
<organism evidence="2 3">
    <name type="scientific">Providencia alcalifaciens DSM 30120</name>
    <dbReference type="NCBI Taxonomy" id="520999"/>
    <lineage>
        <taxon>Bacteria</taxon>
        <taxon>Pseudomonadati</taxon>
        <taxon>Pseudomonadota</taxon>
        <taxon>Gammaproteobacteria</taxon>
        <taxon>Enterobacterales</taxon>
        <taxon>Morganellaceae</taxon>
        <taxon>Providencia</taxon>
    </lineage>
</organism>
<evidence type="ECO:0000313" key="2">
    <source>
        <dbReference type="EMBL" id="EEB44605.1"/>
    </source>
</evidence>
<dbReference type="EMBL" id="ABXW01000062">
    <property type="protein sequence ID" value="EEB44605.1"/>
    <property type="molecule type" value="Genomic_DNA"/>
</dbReference>
<reference evidence="2 3" key="2">
    <citation type="submission" date="2008-10" db="EMBL/GenBank/DDBJ databases">
        <authorList>
            <person name="Fulton L."/>
            <person name="Clifton S."/>
            <person name="Fulton B."/>
            <person name="Xu J."/>
            <person name="Minx P."/>
            <person name="Pepin K.H."/>
            <person name="Johnson M."/>
            <person name="Bhonagiri V."/>
            <person name="Nash W.E."/>
            <person name="Mardis E.R."/>
            <person name="Wilson R.K."/>
        </authorList>
    </citation>
    <scope>NUCLEOTIDE SEQUENCE [LARGE SCALE GENOMIC DNA]</scope>
    <source>
        <strain evidence="2 3">DSM 30120</strain>
    </source>
</reference>
<proteinExistence type="predicted"/>
<feature type="compositionally biased region" description="Low complexity" evidence="1">
    <location>
        <begin position="27"/>
        <end position="46"/>
    </location>
</feature>
<evidence type="ECO:0000256" key="1">
    <source>
        <dbReference type="SAM" id="MobiDB-lite"/>
    </source>
</evidence>
<sequence length="53" mass="5634">MSYKKKSSSIPVGDSMPPGLAKTIYEQAKQQSQQTGTQTNQTSKSNGGTDKGQ</sequence>
<dbReference type="Proteomes" id="UP000003729">
    <property type="component" value="Unassembled WGS sequence"/>
</dbReference>